<dbReference type="InterPro" id="IPR037522">
    <property type="entry name" value="HD_GYP_dom"/>
</dbReference>
<gene>
    <name evidence="3" type="ORF">SAMN04488516_10235</name>
</gene>
<sequence length="411" mass="47947">MKTSFFRKILFIYIFAILFSSLLIWYSQSQLTSYIYSNFLKNQHSSIGTQINSILKLKFNLFSNSSSQLASQIKNILQAKDVIILEPPSFSIISKTNISPLKLSTNFYEQVFFKDKKIFSLKKDVTLFYNTVDINNKTLCIISIFKNNKLKNKFLTIILPYQEYMALALIIIFIIFGITLFISYKIYKNKLEQTTNEDIALIEALAYQAENKESGIEKHLERTKHYIYHLAQHLKKYTKYRKILTQEYIENLVKASIVHDIGKVAVPQNILFKKGKLTEQEFEIIKEHCLYGAKIINIAKTKFPNSLFLKLAMEIILYHHERFDGTGYPKGLKAENIPLSARIMAIVDVYDTMRSKKCYKEPLEHEQCVQYILSERGKHFDPVLVDAFYSVERTFLKISLKFAESRDSLID</sequence>
<organism evidence="3 4">
    <name type="scientific">Desulfonauticus submarinus</name>
    <dbReference type="NCBI Taxonomy" id="206665"/>
    <lineage>
        <taxon>Bacteria</taxon>
        <taxon>Pseudomonadati</taxon>
        <taxon>Thermodesulfobacteriota</taxon>
        <taxon>Desulfovibrionia</taxon>
        <taxon>Desulfovibrionales</taxon>
        <taxon>Desulfonauticaceae</taxon>
        <taxon>Desulfonauticus</taxon>
    </lineage>
</organism>
<accession>A0A1H0B5K5</accession>
<feature type="transmembrane region" description="Helical" evidence="1">
    <location>
        <begin position="9"/>
        <end position="27"/>
    </location>
</feature>
<name>A0A1H0B5K5_9BACT</name>
<dbReference type="EMBL" id="FNIN01000002">
    <property type="protein sequence ID" value="SDN40593.1"/>
    <property type="molecule type" value="Genomic_DNA"/>
</dbReference>
<keyword evidence="4" id="KW-1185">Reference proteome</keyword>
<dbReference type="PANTHER" id="PTHR45228">
    <property type="entry name" value="CYCLIC DI-GMP PHOSPHODIESTERASE TM_0186-RELATED"/>
    <property type="match status" value="1"/>
</dbReference>
<proteinExistence type="predicted"/>
<dbReference type="PANTHER" id="PTHR45228:SF5">
    <property type="entry name" value="CYCLIC DI-GMP PHOSPHODIESTERASE VC_1348-RELATED"/>
    <property type="match status" value="1"/>
</dbReference>
<dbReference type="PROSITE" id="PS51832">
    <property type="entry name" value="HD_GYP"/>
    <property type="match status" value="1"/>
</dbReference>
<evidence type="ECO:0000313" key="4">
    <source>
        <dbReference type="Proteomes" id="UP000199602"/>
    </source>
</evidence>
<dbReference type="Proteomes" id="UP000199602">
    <property type="component" value="Unassembled WGS sequence"/>
</dbReference>
<dbReference type="InterPro" id="IPR003607">
    <property type="entry name" value="HD/PDEase_dom"/>
</dbReference>
<dbReference type="InterPro" id="IPR052020">
    <property type="entry name" value="Cyclic_di-GMP/3'3'-cGAMP_PDE"/>
</dbReference>
<evidence type="ECO:0000256" key="1">
    <source>
        <dbReference type="SAM" id="Phobius"/>
    </source>
</evidence>
<dbReference type="SUPFAM" id="SSF109604">
    <property type="entry name" value="HD-domain/PDEase-like"/>
    <property type="match status" value="1"/>
</dbReference>
<evidence type="ECO:0000313" key="3">
    <source>
        <dbReference type="EMBL" id="SDN40593.1"/>
    </source>
</evidence>
<dbReference type="STRING" id="206665.SAMN04488516_10235"/>
<feature type="domain" description="HD-GYP" evidence="2">
    <location>
        <begin position="194"/>
        <end position="404"/>
    </location>
</feature>
<keyword evidence="1" id="KW-0812">Transmembrane</keyword>
<protein>
    <submittedName>
        <fullName evidence="3">HD domain-containing protein</fullName>
    </submittedName>
</protein>
<dbReference type="SMART" id="SM00471">
    <property type="entry name" value="HDc"/>
    <property type="match status" value="1"/>
</dbReference>
<reference evidence="3 4" key="1">
    <citation type="submission" date="2016-10" db="EMBL/GenBank/DDBJ databases">
        <authorList>
            <person name="de Groot N.N."/>
        </authorList>
    </citation>
    <scope>NUCLEOTIDE SEQUENCE [LARGE SCALE GENOMIC DNA]</scope>
    <source>
        <strain evidence="3 4">DSM 15269</strain>
    </source>
</reference>
<feature type="transmembrane region" description="Helical" evidence="1">
    <location>
        <begin position="164"/>
        <end position="184"/>
    </location>
</feature>
<evidence type="ECO:0000259" key="2">
    <source>
        <dbReference type="PROSITE" id="PS51832"/>
    </source>
</evidence>
<dbReference type="Pfam" id="PF13487">
    <property type="entry name" value="HD_5"/>
    <property type="match status" value="1"/>
</dbReference>
<dbReference type="CDD" id="cd00077">
    <property type="entry name" value="HDc"/>
    <property type="match status" value="1"/>
</dbReference>
<dbReference type="Gene3D" id="1.10.3210.10">
    <property type="entry name" value="Hypothetical protein af1432"/>
    <property type="match status" value="1"/>
</dbReference>
<dbReference type="AlphaFoldDB" id="A0A1H0B5K5"/>
<keyword evidence="1" id="KW-0472">Membrane</keyword>
<keyword evidence="1" id="KW-1133">Transmembrane helix</keyword>